<sequence>MCRTFLLKSKTGLRIYRKKGKNLKKPIDFDAPASYNAAYLRGVCDPRTAYLFTNKSRLATIAEEIHGAYRRDV</sequence>
<accession>A0A0M8K7Y7</accession>
<name>A0A0M8K7Y7_9CHLR</name>
<organism evidence="1 2">
    <name type="scientific">Ardenticatena maritima</name>
    <dbReference type="NCBI Taxonomy" id="872965"/>
    <lineage>
        <taxon>Bacteria</taxon>
        <taxon>Bacillati</taxon>
        <taxon>Chloroflexota</taxon>
        <taxon>Ardenticatenia</taxon>
        <taxon>Ardenticatenales</taxon>
        <taxon>Ardenticatenaceae</taxon>
        <taxon>Ardenticatena</taxon>
    </lineage>
</organism>
<dbReference type="AlphaFoldDB" id="A0A0M8K7Y7"/>
<dbReference type="EMBL" id="BBZA01000042">
    <property type="protein sequence ID" value="GAP62299.1"/>
    <property type="molecule type" value="Genomic_DNA"/>
</dbReference>
<dbReference type="Proteomes" id="UP000037784">
    <property type="component" value="Unassembled WGS sequence"/>
</dbReference>
<reference evidence="2" key="2">
    <citation type="submission" date="2015-08" db="EMBL/GenBank/DDBJ databases">
        <title>Draft Genome Sequence of a Heterotrophic Facultative Anaerobic Bacterium Ardenticatena maritima Strain 110S.</title>
        <authorList>
            <person name="Kawaichi S."/>
            <person name="Yoshida T."/>
            <person name="Sako Y."/>
            <person name="Nakamura R."/>
        </authorList>
    </citation>
    <scope>NUCLEOTIDE SEQUENCE [LARGE SCALE GENOMIC DNA]</scope>
    <source>
        <strain evidence="2">110S</strain>
    </source>
</reference>
<protein>
    <submittedName>
        <fullName evidence="1">Uncharacterized protein</fullName>
    </submittedName>
</protein>
<proteinExistence type="predicted"/>
<dbReference type="InParanoid" id="A0A0M8K7Y7"/>
<keyword evidence="2" id="KW-1185">Reference proteome</keyword>
<gene>
    <name evidence="1" type="ORF">ARMA_0722</name>
</gene>
<comment type="caution">
    <text evidence="1">The sequence shown here is derived from an EMBL/GenBank/DDBJ whole genome shotgun (WGS) entry which is preliminary data.</text>
</comment>
<reference evidence="1 2" key="1">
    <citation type="journal article" date="2015" name="Genome Announc.">
        <title>Draft Genome Sequence of a Heterotrophic Facultative Anaerobic Thermophilic Bacterium, Ardenticatena maritima Strain 110ST.</title>
        <authorList>
            <person name="Kawaichi S."/>
            <person name="Yoshida T."/>
            <person name="Sako Y."/>
            <person name="Nakamura R."/>
        </authorList>
    </citation>
    <scope>NUCLEOTIDE SEQUENCE [LARGE SCALE GENOMIC DNA]</scope>
    <source>
        <strain evidence="1 2">110S</strain>
    </source>
</reference>
<evidence type="ECO:0000313" key="2">
    <source>
        <dbReference type="Proteomes" id="UP000037784"/>
    </source>
</evidence>
<evidence type="ECO:0000313" key="1">
    <source>
        <dbReference type="EMBL" id="GAP62299.1"/>
    </source>
</evidence>